<dbReference type="AlphaFoldDB" id="A0AAF0USE1"/>
<dbReference type="GO" id="GO:0005737">
    <property type="term" value="C:cytoplasm"/>
    <property type="evidence" value="ECO:0007669"/>
    <property type="project" value="TreeGrafter"/>
</dbReference>
<dbReference type="Gene3D" id="3.40.630.30">
    <property type="match status" value="1"/>
</dbReference>
<evidence type="ECO:0000256" key="1">
    <source>
        <dbReference type="ARBA" id="ARBA00022679"/>
    </source>
</evidence>
<dbReference type="Pfam" id="PF00583">
    <property type="entry name" value="Acetyltransf_1"/>
    <property type="match status" value="1"/>
</dbReference>
<keyword evidence="1" id="KW-0808">Transferase</keyword>
<dbReference type="InterPro" id="IPR016181">
    <property type="entry name" value="Acyl_CoA_acyltransferase"/>
</dbReference>
<gene>
    <name evidence="4" type="ORF">MTR67_045112</name>
</gene>
<sequence>MQMQTLHLVSTSTVASSSSSLPTIVSLNCCRCQASNQLSFPNTNLGFLKVKRQPKVSNLKASFWDSIRSGGCIMMASKEQRRTVKRWNKKDLLAEFFFTLKYNEYEAVRCNRRGKNFADQNLQLQKNHLWWHSSLRQRPTRFGKNNTIQVIDTPSSEEEEEEEPLPEEFVLVEKTQPDGTVEQIIFSSGGDVDVYDLQDLCDKVGWPRRPLSKLAAALKNSYIVATLHSRKFSSGEGIYLAEGNGEKKLIGMARATSDHAFNATIWDVLVDPSYQGQGLGKVLIEKLIRTLLQRDIGNISLFADSKGTKMRPKSQTFVEFYRNLGFEPDPEGIKGMFWYPMY</sequence>
<accession>A0AAF0USE1</accession>
<dbReference type="Proteomes" id="UP001234989">
    <property type="component" value="Chromosome 10"/>
</dbReference>
<dbReference type="PANTHER" id="PTHR43626:SF4">
    <property type="entry name" value="GCN5-RELATED N-ACETYLTRANSFERASE 2, CHLOROPLASTIC"/>
    <property type="match status" value="1"/>
</dbReference>
<dbReference type="CDD" id="cd04301">
    <property type="entry name" value="NAT_SF"/>
    <property type="match status" value="1"/>
</dbReference>
<dbReference type="GO" id="GO:0008080">
    <property type="term" value="F:N-acetyltransferase activity"/>
    <property type="evidence" value="ECO:0007669"/>
    <property type="project" value="InterPro"/>
</dbReference>
<dbReference type="InterPro" id="IPR000182">
    <property type="entry name" value="GNAT_dom"/>
</dbReference>
<keyword evidence="2" id="KW-0012">Acyltransferase</keyword>
<organism evidence="4 5">
    <name type="scientific">Solanum verrucosum</name>
    <dbReference type="NCBI Taxonomy" id="315347"/>
    <lineage>
        <taxon>Eukaryota</taxon>
        <taxon>Viridiplantae</taxon>
        <taxon>Streptophyta</taxon>
        <taxon>Embryophyta</taxon>
        <taxon>Tracheophyta</taxon>
        <taxon>Spermatophyta</taxon>
        <taxon>Magnoliopsida</taxon>
        <taxon>eudicotyledons</taxon>
        <taxon>Gunneridae</taxon>
        <taxon>Pentapetalae</taxon>
        <taxon>asterids</taxon>
        <taxon>lamiids</taxon>
        <taxon>Solanales</taxon>
        <taxon>Solanaceae</taxon>
        <taxon>Solanoideae</taxon>
        <taxon>Solaneae</taxon>
        <taxon>Solanum</taxon>
    </lineage>
</organism>
<dbReference type="InterPro" id="IPR045039">
    <property type="entry name" value="NSI-like"/>
</dbReference>
<evidence type="ECO:0000313" key="5">
    <source>
        <dbReference type="Proteomes" id="UP001234989"/>
    </source>
</evidence>
<dbReference type="PANTHER" id="PTHR43626">
    <property type="entry name" value="ACYL-COA N-ACYLTRANSFERASE"/>
    <property type="match status" value="1"/>
</dbReference>
<dbReference type="FunFam" id="3.40.630.30:FF:000059">
    <property type="entry name" value="Putative acetyltransferase NSI"/>
    <property type="match status" value="1"/>
</dbReference>
<feature type="domain" description="N-acetyltransferase" evidence="3">
    <location>
        <begin position="184"/>
        <end position="342"/>
    </location>
</feature>
<dbReference type="PROSITE" id="PS51186">
    <property type="entry name" value="GNAT"/>
    <property type="match status" value="1"/>
</dbReference>
<evidence type="ECO:0000313" key="4">
    <source>
        <dbReference type="EMBL" id="WMV51727.1"/>
    </source>
</evidence>
<proteinExistence type="predicted"/>
<name>A0AAF0USE1_SOLVR</name>
<keyword evidence="5" id="KW-1185">Reference proteome</keyword>
<evidence type="ECO:0000259" key="3">
    <source>
        <dbReference type="PROSITE" id="PS51186"/>
    </source>
</evidence>
<reference evidence="4" key="1">
    <citation type="submission" date="2023-08" db="EMBL/GenBank/DDBJ databases">
        <title>A de novo genome assembly of Solanum verrucosum Schlechtendal, a Mexican diploid species geographically isolated from the other diploid A-genome species in potato relatives.</title>
        <authorList>
            <person name="Hosaka K."/>
        </authorList>
    </citation>
    <scope>NUCLEOTIDE SEQUENCE</scope>
    <source>
        <tissue evidence="4">Young leaves</tissue>
    </source>
</reference>
<protein>
    <recommendedName>
        <fullName evidence="3">N-acetyltransferase domain-containing protein</fullName>
    </recommendedName>
</protein>
<dbReference type="EMBL" id="CP133621">
    <property type="protein sequence ID" value="WMV51727.1"/>
    <property type="molecule type" value="Genomic_DNA"/>
</dbReference>
<evidence type="ECO:0000256" key="2">
    <source>
        <dbReference type="ARBA" id="ARBA00023315"/>
    </source>
</evidence>
<dbReference type="SUPFAM" id="SSF55729">
    <property type="entry name" value="Acyl-CoA N-acyltransferases (Nat)"/>
    <property type="match status" value="1"/>
</dbReference>